<evidence type="ECO:0000313" key="3">
    <source>
        <dbReference type="Proteomes" id="UP000294739"/>
    </source>
</evidence>
<feature type="region of interest" description="Disordered" evidence="1">
    <location>
        <begin position="1"/>
        <end position="70"/>
    </location>
</feature>
<dbReference type="AlphaFoldDB" id="A0A4R5DDL2"/>
<evidence type="ECO:0000256" key="1">
    <source>
        <dbReference type="SAM" id="MobiDB-lite"/>
    </source>
</evidence>
<reference evidence="2 3" key="1">
    <citation type="submission" date="2019-03" db="EMBL/GenBank/DDBJ databases">
        <title>Draft genome sequences of novel Actinobacteria.</title>
        <authorList>
            <person name="Sahin N."/>
            <person name="Ay H."/>
            <person name="Saygin H."/>
        </authorList>
    </citation>
    <scope>NUCLEOTIDE SEQUENCE [LARGE SCALE GENOMIC DNA]</scope>
    <source>
        <strain evidence="2 3">5K138</strain>
    </source>
</reference>
<gene>
    <name evidence="2" type="ORF">E1269_09745</name>
</gene>
<evidence type="ECO:0000313" key="2">
    <source>
        <dbReference type="EMBL" id="TDE11147.1"/>
    </source>
</evidence>
<proteinExistence type="predicted"/>
<dbReference type="InParanoid" id="A0A4R5DDL2"/>
<organism evidence="2 3">
    <name type="scientific">Jiangella asiatica</name>
    <dbReference type="NCBI Taxonomy" id="2530372"/>
    <lineage>
        <taxon>Bacteria</taxon>
        <taxon>Bacillati</taxon>
        <taxon>Actinomycetota</taxon>
        <taxon>Actinomycetes</taxon>
        <taxon>Jiangellales</taxon>
        <taxon>Jiangellaceae</taxon>
        <taxon>Jiangella</taxon>
    </lineage>
</organism>
<protein>
    <submittedName>
        <fullName evidence="2">Uncharacterized protein</fullName>
    </submittedName>
</protein>
<name>A0A4R5DDL2_9ACTN</name>
<accession>A0A4R5DDL2</accession>
<feature type="compositionally biased region" description="Pro residues" evidence="1">
    <location>
        <begin position="11"/>
        <end position="27"/>
    </location>
</feature>
<keyword evidence="3" id="KW-1185">Reference proteome</keyword>
<comment type="caution">
    <text evidence="2">The sequence shown here is derived from an EMBL/GenBank/DDBJ whole genome shotgun (WGS) entry which is preliminary data.</text>
</comment>
<dbReference type="Proteomes" id="UP000294739">
    <property type="component" value="Unassembled WGS sequence"/>
</dbReference>
<sequence length="70" mass="6514">MRTGSSAGPAPAGPAPAGPAPAGPAPAGPALGSATARPISRIVTKRDIEPPPGTEGRAGQVPEPGDVAGA</sequence>
<dbReference type="EMBL" id="SMKZ01000011">
    <property type="protein sequence ID" value="TDE11147.1"/>
    <property type="molecule type" value="Genomic_DNA"/>
</dbReference>